<dbReference type="PANTHER" id="PTHR13812:SF19">
    <property type="entry name" value="KETIMINE REDUCTASE MU-CRYSTALLIN"/>
    <property type="match status" value="1"/>
</dbReference>
<dbReference type="SUPFAM" id="SSF51735">
    <property type="entry name" value="NAD(P)-binding Rossmann-fold domains"/>
    <property type="match status" value="1"/>
</dbReference>
<organism evidence="1 2">
    <name type="scientific">Intrasporangium chromatireducens Q5-1</name>
    <dbReference type="NCBI Taxonomy" id="584657"/>
    <lineage>
        <taxon>Bacteria</taxon>
        <taxon>Bacillati</taxon>
        <taxon>Actinomycetota</taxon>
        <taxon>Actinomycetes</taxon>
        <taxon>Micrococcales</taxon>
        <taxon>Intrasporangiaceae</taxon>
        <taxon>Intrasporangium</taxon>
    </lineage>
</organism>
<dbReference type="EMBL" id="AWQS01000028">
    <property type="protein sequence ID" value="EWT06900.1"/>
    <property type="molecule type" value="Genomic_DNA"/>
</dbReference>
<dbReference type="InterPro" id="IPR023401">
    <property type="entry name" value="ODC_N"/>
</dbReference>
<gene>
    <name evidence="1" type="ORF">N864_11790</name>
</gene>
<dbReference type="GO" id="GO:0005737">
    <property type="term" value="C:cytoplasm"/>
    <property type="evidence" value="ECO:0007669"/>
    <property type="project" value="TreeGrafter"/>
</dbReference>
<reference evidence="2" key="1">
    <citation type="submission" date="2013-08" db="EMBL/GenBank/DDBJ databases">
        <title>Intrasporangium oryzae NRRL B-24470.</title>
        <authorList>
            <person name="Liu H."/>
            <person name="Wang G."/>
        </authorList>
    </citation>
    <scope>NUCLEOTIDE SEQUENCE [LARGE SCALE GENOMIC DNA]</scope>
    <source>
        <strain evidence="2">Q5-1</strain>
    </source>
</reference>
<sequence length="314" mass="32217">MRVLTDADVVALAPDPLTTIDLVADALRALARGEGDVPPKHTVHAGPQDSFANGMSATWPERGLVGNKWITLFPTNAALGLPTASGVLVLNDGQTGVPTHLIAAGEVTARRTAAVSGACLRALAPAQGHVAYTGAGAQARSHLMMLEALGRTDVVVYARRAEAREELAAWAARHVPSVDLRLVGAPAEAVRGAGVVITGLSIGIEGAHLDAADLGADTLLLPIDYASSVGPAIAATALLAADDRDQFEASRLAGKLGDYPPATVWDGDLLDGDRPAGRIVCQNLGTALADLIVGEAVARAADDRQLGQVIDLRG</sequence>
<dbReference type="Proteomes" id="UP000019494">
    <property type="component" value="Unassembled WGS sequence"/>
</dbReference>
<dbReference type="Pfam" id="PF02423">
    <property type="entry name" value="OCD_Mu_crystall"/>
    <property type="match status" value="1"/>
</dbReference>
<dbReference type="AlphaFoldDB" id="W9GLB8"/>
<dbReference type="Gene3D" id="3.40.50.720">
    <property type="entry name" value="NAD(P)-binding Rossmann-like Domain"/>
    <property type="match status" value="1"/>
</dbReference>
<name>W9GLB8_9MICO</name>
<accession>W9GLB8</accession>
<dbReference type="Gene3D" id="3.30.1780.10">
    <property type="entry name" value="ornithine cyclodeaminase, domain 1"/>
    <property type="match status" value="1"/>
</dbReference>
<dbReference type="InterPro" id="IPR003462">
    <property type="entry name" value="ODC_Mu_crystall"/>
</dbReference>
<dbReference type="OrthoDB" id="3396397at2"/>
<evidence type="ECO:0000313" key="1">
    <source>
        <dbReference type="EMBL" id="EWT06900.1"/>
    </source>
</evidence>
<evidence type="ECO:0000313" key="2">
    <source>
        <dbReference type="Proteomes" id="UP000019494"/>
    </source>
</evidence>
<dbReference type="RefSeq" id="WP_034714400.1">
    <property type="nucleotide sequence ID" value="NZ_AWQS01000028.1"/>
</dbReference>
<protein>
    <submittedName>
        <fullName evidence="1">Ornithine cyclodeaminase</fullName>
    </submittedName>
</protein>
<dbReference type="PANTHER" id="PTHR13812">
    <property type="entry name" value="KETIMINE REDUCTASE MU-CRYSTALLIN"/>
    <property type="match status" value="1"/>
</dbReference>
<keyword evidence="2" id="KW-1185">Reference proteome</keyword>
<dbReference type="InterPro" id="IPR036291">
    <property type="entry name" value="NAD(P)-bd_dom_sf"/>
</dbReference>
<proteinExistence type="predicted"/>
<comment type="caution">
    <text evidence="1">The sequence shown here is derived from an EMBL/GenBank/DDBJ whole genome shotgun (WGS) entry which is preliminary data.</text>
</comment>